<evidence type="ECO:0000313" key="5">
    <source>
        <dbReference type="EMBL" id="SCV70505.1"/>
    </source>
</evidence>
<keyword evidence="4" id="KW-0472">Membrane</keyword>
<dbReference type="InterPro" id="IPR036259">
    <property type="entry name" value="MFS_trans_sf"/>
</dbReference>
<feature type="transmembrane region" description="Helical" evidence="4">
    <location>
        <begin position="193"/>
        <end position="212"/>
    </location>
</feature>
<keyword evidence="6" id="KW-1185">Reference proteome</keyword>
<dbReference type="Proteomes" id="UP000198372">
    <property type="component" value="Unassembled WGS sequence"/>
</dbReference>
<dbReference type="PANTHER" id="PTHR11360:SF234">
    <property type="entry name" value="MFS-TYPE TRANSPORTER DBAD-RELATED"/>
    <property type="match status" value="1"/>
</dbReference>
<feature type="transmembrane region" description="Helical" evidence="4">
    <location>
        <begin position="286"/>
        <end position="305"/>
    </location>
</feature>
<dbReference type="SUPFAM" id="SSF103473">
    <property type="entry name" value="MFS general substrate transporter"/>
    <property type="match status" value="1"/>
</dbReference>
<feature type="transmembrane region" description="Helical" evidence="4">
    <location>
        <begin position="396"/>
        <end position="414"/>
    </location>
</feature>
<dbReference type="Gene3D" id="1.20.1250.20">
    <property type="entry name" value="MFS general substrate transporter like domains"/>
    <property type="match status" value="2"/>
</dbReference>
<evidence type="ECO:0000256" key="4">
    <source>
        <dbReference type="SAM" id="Phobius"/>
    </source>
</evidence>
<evidence type="ECO:0000256" key="3">
    <source>
        <dbReference type="SAM" id="MobiDB-lite"/>
    </source>
</evidence>
<feature type="region of interest" description="Disordered" evidence="3">
    <location>
        <begin position="1"/>
        <end position="56"/>
    </location>
</feature>
<feature type="transmembrane region" description="Helical" evidence="4">
    <location>
        <begin position="120"/>
        <end position="140"/>
    </location>
</feature>
<accession>A0A238FBD6</accession>
<dbReference type="InterPro" id="IPR011701">
    <property type="entry name" value="MFS"/>
</dbReference>
<feature type="transmembrane region" description="Helical" evidence="4">
    <location>
        <begin position="477"/>
        <end position="497"/>
    </location>
</feature>
<feature type="transmembrane region" description="Helical" evidence="4">
    <location>
        <begin position="331"/>
        <end position="353"/>
    </location>
</feature>
<feature type="transmembrane region" description="Helical" evidence="4">
    <location>
        <begin position="160"/>
        <end position="181"/>
    </location>
</feature>
<comment type="subcellular location">
    <subcellularLocation>
        <location evidence="1">Membrane</location>
        <topology evidence="1">Multi-pass membrane protein</topology>
    </subcellularLocation>
</comment>
<dbReference type="GO" id="GO:0016020">
    <property type="term" value="C:membrane"/>
    <property type="evidence" value="ECO:0007669"/>
    <property type="project" value="UniProtKB-SubCell"/>
</dbReference>
<protein>
    <submittedName>
        <fullName evidence="5">BQ2448_1899 protein</fullName>
    </submittedName>
</protein>
<dbReference type="OrthoDB" id="6499973at2759"/>
<feature type="transmembrane region" description="Helical" evidence="4">
    <location>
        <begin position="450"/>
        <end position="471"/>
    </location>
</feature>
<dbReference type="AlphaFoldDB" id="A0A238FBD6"/>
<evidence type="ECO:0000256" key="1">
    <source>
        <dbReference type="ARBA" id="ARBA00004141"/>
    </source>
</evidence>
<organism evidence="5 6">
    <name type="scientific">Microbotryum intermedium</name>
    <dbReference type="NCBI Taxonomy" id="269621"/>
    <lineage>
        <taxon>Eukaryota</taxon>
        <taxon>Fungi</taxon>
        <taxon>Dikarya</taxon>
        <taxon>Basidiomycota</taxon>
        <taxon>Pucciniomycotina</taxon>
        <taxon>Microbotryomycetes</taxon>
        <taxon>Microbotryales</taxon>
        <taxon>Microbotryaceae</taxon>
        <taxon>Microbotryum</taxon>
    </lineage>
</organism>
<name>A0A238FBD6_9BASI</name>
<dbReference type="Pfam" id="PF07690">
    <property type="entry name" value="MFS_1"/>
    <property type="match status" value="1"/>
</dbReference>
<dbReference type="InterPro" id="IPR050327">
    <property type="entry name" value="Proton-linked_MCT"/>
</dbReference>
<keyword evidence="4" id="KW-0812">Transmembrane</keyword>
<feature type="transmembrane region" description="Helical" evidence="4">
    <location>
        <begin position="218"/>
        <end position="241"/>
    </location>
</feature>
<sequence length="511" mass="54767">MGKTLLCADVPSPESRDRDPDLRWLSGSPVRPVRPYETHSTYRLQPVPGHGGESSMTIGAALTSDHDASTAVQSSVSLSESNPAMSDGKDELKALEEGGAVPAPTSTLPPGFVEGGLRGYLNVFGAWLTLIITFGYNAGFGAFQDYYKANKYSHKSSSDIAWVGSIQLWCLFTMSIISGTLYDKVTSLEPKGYFRYTIGGGSVLLVFCLFMVSLCKEFWQTILAQGFGMGIAMGFMFLSSISVLSQNWKRRRAFAMGFAVTGSSIGGVIFPIMINRLLAKKPFGEARRVTAYLVLGCAVVINLLMRASPPPPKPPGAANVQPLKFFREPPFILAATGAFFVAMGLFIALFFIQFFLTIKRVDPTITTYSLAILNAASVFGRTIPNAIADRIGPFKVLLPTVTLSGACVFIMFAANSSAGATVFALLYGFLSGAYVSLVGPVFVSTVRMGLPFVFIGAAALIGSPIAGQLLIRTPITFAAPIVFAGCSMLLGACFLYFSWRAQAQVKGTSRI</sequence>
<evidence type="ECO:0000313" key="6">
    <source>
        <dbReference type="Proteomes" id="UP000198372"/>
    </source>
</evidence>
<reference evidence="6" key="1">
    <citation type="submission" date="2016-09" db="EMBL/GenBank/DDBJ databases">
        <authorList>
            <person name="Jeantristanb JTB J.-T."/>
            <person name="Ricardo R."/>
        </authorList>
    </citation>
    <scope>NUCLEOTIDE SEQUENCE [LARGE SCALE GENOMIC DNA]</scope>
</reference>
<feature type="transmembrane region" description="Helical" evidence="4">
    <location>
        <begin position="420"/>
        <end position="443"/>
    </location>
</feature>
<dbReference type="EMBL" id="FMSP01000005">
    <property type="protein sequence ID" value="SCV70505.1"/>
    <property type="molecule type" value="Genomic_DNA"/>
</dbReference>
<comment type="similarity">
    <text evidence="2">Belongs to the major facilitator superfamily. Monocarboxylate porter (TC 2.A.1.13) family.</text>
</comment>
<gene>
    <name evidence="5" type="ORF">BQ2448_1899</name>
</gene>
<keyword evidence="4" id="KW-1133">Transmembrane helix</keyword>
<proteinExistence type="inferred from homology"/>
<evidence type="ECO:0000256" key="2">
    <source>
        <dbReference type="ARBA" id="ARBA00006727"/>
    </source>
</evidence>
<dbReference type="PANTHER" id="PTHR11360">
    <property type="entry name" value="MONOCARBOXYLATE TRANSPORTER"/>
    <property type="match status" value="1"/>
</dbReference>
<dbReference type="GO" id="GO:0022857">
    <property type="term" value="F:transmembrane transporter activity"/>
    <property type="evidence" value="ECO:0007669"/>
    <property type="project" value="InterPro"/>
</dbReference>
<feature type="transmembrane region" description="Helical" evidence="4">
    <location>
        <begin position="253"/>
        <end position="274"/>
    </location>
</feature>